<organism evidence="11 12">
    <name type="scientific">Sphaerisporangium melleum</name>
    <dbReference type="NCBI Taxonomy" id="321316"/>
    <lineage>
        <taxon>Bacteria</taxon>
        <taxon>Bacillati</taxon>
        <taxon>Actinomycetota</taxon>
        <taxon>Actinomycetes</taxon>
        <taxon>Streptosporangiales</taxon>
        <taxon>Streptosporangiaceae</taxon>
        <taxon>Sphaerisporangium</taxon>
    </lineage>
</organism>
<comment type="cofactor">
    <cofactor evidence="1">
        <name>Mg(2+)</name>
        <dbReference type="ChEBI" id="CHEBI:18420"/>
    </cofactor>
</comment>
<dbReference type="AlphaFoldDB" id="A0A917VUI4"/>
<dbReference type="InterPro" id="IPR051600">
    <property type="entry name" value="Beta-PGM-like"/>
</dbReference>
<dbReference type="PANTHER" id="PTHR46193">
    <property type="entry name" value="6-PHOSPHOGLUCONATE PHOSPHATASE"/>
    <property type="match status" value="1"/>
</dbReference>
<dbReference type="EMBL" id="BMNT01000069">
    <property type="protein sequence ID" value="GGL20201.1"/>
    <property type="molecule type" value="Genomic_DNA"/>
</dbReference>
<evidence type="ECO:0000256" key="5">
    <source>
        <dbReference type="ARBA" id="ARBA00022842"/>
    </source>
</evidence>
<evidence type="ECO:0000256" key="8">
    <source>
        <dbReference type="ARBA" id="ARBA00044926"/>
    </source>
</evidence>
<dbReference type="PANTHER" id="PTHR46193:SF18">
    <property type="entry name" value="HEXITOL PHOSPHATASE B"/>
    <property type="match status" value="1"/>
</dbReference>
<evidence type="ECO:0000256" key="10">
    <source>
        <dbReference type="ARBA" id="ARBA00044991"/>
    </source>
</evidence>
<comment type="caution">
    <text evidence="11">The sequence shown here is derived from an EMBL/GenBank/DDBJ whole genome shotgun (WGS) entry which is preliminary data.</text>
</comment>
<dbReference type="SFLD" id="SFLDG01129">
    <property type="entry name" value="C1.5:_HAD__Beta-PGM__Phosphata"/>
    <property type="match status" value="1"/>
</dbReference>
<dbReference type="EC" id="5.4.2.6" evidence="9"/>
<dbReference type="InterPro" id="IPR036412">
    <property type="entry name" value="HAD-like_sf"/>
</dbReference>
<evidence type="ECO:0000256" key="1">
    <source>
        <dbReference type="ARBA" id="ARBA00001946"/>
    </source>
</evidence>
<dbReference type="InterPro" id="IPR006439">
    <property type="entry name" value="HAD-SF_hydro_IA"/>
</dbReference>
<dbReference type="PRINTS" id="PR00413">
    <property type="entry name" value="HADHALOGNASE"/>
</dbReference>
<dbReference type="RefSeq" id="WP_189167626.1">
    <property type="nucleotide sequence ID" value="NZ_BMNT01000069.1"/>
</dbReference>
<evidence type="ECO:0000313" key="11">
    <source>
        <dbReference type="EMBL" id="GGL20201.1"/>
    </source>
</evidence>
<protein>
    <recommendedName>
        <fullName evidence="10">Beta-phosphoglucomutase</fullName>
        <ecNumber evidence="9">5.4.2.6</ecNumber>
    </recommendedName>
</protein>
<keyword evidence="4" id="KW-0479">Metal-binding</keyword>
<keyword evidence="5" id="KW-0460">Magnesium</keyword>
<evidence type="ECO:0000256" key="9">
    <source>
        <dbReference type="ARBA" id="ARBA00044968"/>
    </source>
</evidence>
<dbReference type="SFLD" id="SFLDS00003">
    <property type="entry name" value="Haloacid_Dehalogenase"/>
    <property type="match status" value="1"/>
</dbReference>
<comment type="catalytic activity">
    <reaction evidence="8">
        <text>beta-D-glucose 1-phosphate = beta-D-glucose 6-phosphate</text>
        <dbReference type="Rhea" id="RHEA:20113"/>
        <dbReference type="ChEBI" id="CHEBI:57684"/>
        <dbReference type="ChEBI" id="CHEBI:58247"/>
        <dbReference type="EC" id="5.4.2.6"/>
    </reaction>
</comment>
<evidence type="ECO:0000256" key="6">
    <source>
        <dbReference type="ARBA" id="ARBA00023235"/>
    </source>
</evidence>
<accession>A0A917VUI4</accession>
<evidence type="ECO:0000256" key="3">
    <source>
        <dbReference type="ARBA" id="ARBA00022553"/>
    </source>
</evidence>
<sequence length="246" mass="25817">MLGLPDEVRGCLFDMDGVLTRTATVHATAWKTMFDAFLRDRAERTGEPFVPFDQKADYDRYVDGKKRLDGTRAFLASRGITLPEGSADDPPGAATLNGLGNRKNALVQQILDRQGVEVFPGSVRYLHAVRDAGLRTAVVSSSVNTTRVLAAAGLTGLLEARVDGEVARRRGLAGKPAPDMYLAGAEALGLPPSRAAVFEDALAGVAAGRAGGFAIVVGVDRAGQADALRENGADVVVGDLADLLES</sequence>
<dbReference type="NCBIfam" id="TIGR01509">
    <property type="entry name" value="HAD-SF-IA-v3"/>
    <property type="match status" value="1"/>
</dbReference>
<name>A0A917VUI4_9ACTN</name>
<dbReference type="InterPro" id="IPR023214">
    <property type="entry name" value="HAD_sf"/>
</dbReference>
<dbReference type="Proteomes" id="UP000645217">
    <property type="component" value="Unassembled WGS sequence"/>
</dbReference>
<evidence type="ECO:0000256" key="2">
    <source>
        <dbReference type="ARBA" id="ARBA00006171"/>
    </source>
</evidence>
<dbReference type="InterPro" id="IPR023198">
    <property type="entry name" value="PGP-like_dom2"/>
</dbReference>
<dbReference type="Gene3D" id="3.40.50.1000">
    <property type="entry name" value="HAD superfamily/HAD-like"/>
    <property type="match status" value="1"/>
</dbReference>
<dbReference type="Pfam" id="PF00702">
    <property type="entry name" value="Hydrolase"/>
    <property type="match status" value="1"/>
</dbReference>
<dbReference type="GO" id="GO:0008801">
    <property type="term" value="F:beta-phosphoglucomutase activity"/>
    <property type="evidence" value="ECO:0007669"/>
    <property type="project" value="UniProtKB-EC"/>
</dbReference>
<dbReference type="InterPro" id="IPR010976">
    <property type="entry name" value="B-phosphoglucomutase_hydrolase"/>
</dbReference>
<dbReference type="Gene3D" id="1.10.150.240">
    <property type="entry name" value="Putative phosphatase, domain 2"/>
    <property type="match status" value="1"/>
</dbReference>
<keyword evidence="3" id="KW-0597">Phosphoprotein</keyword>
<proteinExistence type="inferred from homology"/>
<evidence type="ECO:0000313" key="12">
    <source>
        <dbReference type="Proteomes" id="UP000645217"/>
    </source>
</evidence>
<reference evidence="11" key="2">
    <citation type="submission" date="2020-09" db="EMBL/GenBank/DDBJ databases">
        <authorList>
            <person name="Sun Q."/>
            <person name="Ohkuma M."/>
        </authorList>
    </citation>
    <scope>NUCLEOTIDE SEQUENCE</scope>
    <source>
        <strain evidence="11">JCM 13064</strain>
    </source>
</reference>
<dbReference type="NCBIfam" id="TIGR02009">
    <property type="entry name" value="PGMB-YQAB-SF"/>
    <property type="match status" value="1"/>
</dbReference>
<reference evidence="11" key="1">
    <citation type="journal article" date="2014" name="Int. J. Syst. Evol. Microbiol.">
        <title>Complete genome sequence of Corynebacterium casei LMG S-19264T (=DSM 44701T), isolated from a smear-ripened cheese.</title>
        <authorList>
            <consortium name="US DOE Joint Genome Institute (JGI-PGF)"/>
            <person name="Walter F."/>
            <person name="Albersmeier A."/>
            <person name="Kalinowski J."/>
            <person name="Ruckert C."/>
        </authorList>
    </citation>
    <scope>NUCLEOTIDE SEQUENCE</scope>
    <source>
        <strain evidence="11">JCM 13064</strain>
    </source>
</reference>
<keyword evidence="7" id="KW-0119">Carbohydrate metabolism</keyword>
<evidence type="ECO:0000256" key="7">
    <source>
        <dbReference type="ARBA" id="ARBA00023277"/>
    </source>
</evidence>
<evidence type="ECO:0000256" key="4">
    <source>
        <dbReference type="ARBA" id="ARBA00022723"/>
    </source>
</evidence>
<keyword evidence="6" id="KW-0413">Isomerase</keyword>
<gene>
    <name evidence="11" type="ORF">GCM10007964_72610</name>
</gene>
<keyword evidence="12" id="KW-1185">Reference proteome</keyword>
<dbReference type="GO" id="GO:0046872">
    <property type="term" value="F:metal ion binding"/>
    <property type="evidence" value="ECO:0007669"/>
    <property type="project" value="UniProtKB-KW"/>
</dbReference>
<dbReference type="SUPFAM" id="SSF56784">
    <property type="entry name" value="HAD-like"/>
    <property type="match status" value="1"/>
</dbReference>
<comment type="similarity">
    <text evidence="2">Belongs to the HAD-like hydrolase superfamily. CbbY/CbbZ/Gph/YieH family.</text>
</comment>